<dbReference type="InterPro" id="IPR057326">
    <property type="entry name" value="KR_dom"/>
</dbReference>
<dbReference type="PRINTS" id="PR00080">
    <property type="entry name" value="SDRFAMILY"/>
</dbReference>
<comment type="similarity">
    <text evidence="1 3">Belongs to the short-chain dehydrogenases/reductases (SDR) family.</text>
</comment>
<reference evidence="5 6" key="1">
    <citation type="journal article" date="2018" name="Front. Microbiol.">
        <title>Hydrolytic Capabilities as a Key to Environmental Success: Chitinolytic and Cellulolytic Acidobacteria From Acidic Sub-arctic Soils and Boreal Peatlands.</title>
        <authorList>
            <person name="Belova S.E."/>
            <person name="Ravin N.V."/>
            <person name="Pankratov T.A."/>
            <person name="Rakitin A.L."/>
            <person name="Ivanova A.A."/>
            <person name="Beletsky A.V."/>
            <person name="Mardanov A.V."/>
            <person name="Sinninghe Damste J.S."/>
            <person name="Dedysh S.N."/>
        </authorList>
    </citation>
    <scope>NUCLEOTIDE SEQUENCE [LARGE SCALE GENOMIC DNA]</scope>
    <source>
        <strain evidence="5 6">SBC82</strain>
    </source>
</reference>
<dbReference type="PRINTS" id="PR00081">
    <property type="entry name" value="GDHRDH"/>
</dbReference>
<dbReference type="InterPro" id="IPR036291">
    <property type="entry name" value="NAD(P)-bd_dom_sf"/>
</dbReference>
<evidence type="ECO:0000256" key="3">
    <source>
        <dbReference type="RuleBase" id="RU000363"/>
    </source>
</evidence>
<dbReference type="FunFam" id="3.40.50.720:FF:000084">
    <property type="entry name" value="Short-chain dehydrogenase reductase"/>
    <property type="match status" value="1"/>
</dbReference>
<dbReference type="Proteomes" id="UP000253606">
    <property type="component" value="Chromosome"/>
</dbReference>
<organism evidence="5 6">
    <name type="scientific">Acidisarcina polymorpha</name>
    <dbReference type="NCBI Taxonomy" id="2211140"/>
    <lineage>
        <taxon>Bacteria</taxon>
        <taxon>Pseudomonadati</taxon>
        <taxon>Acidobacteriota</taxon>
        <taxon>Terriglobia</taxon>
        <taxon>Terriglobales</taxon>
        <taxon>Acidobacteriaceae</taxon>
        <taxon>Acidisarcina</taxon>
    </lineage>
</organism>
<sequence>MLMAAGAVTAALIATAKHRRSSARLAGKVAVITGGSRGFGLALAAEFARAGARVVLTARDPAELDRARKSLLNMGIVADESDVATIPCDLTDPEQSKSMIALVTERFGRIDVLVNNAGKIAAGPVENQPLSAYKDAIESNYYCALHTTLAVLPQMLERGSGSIVNIASIGGKIAIPHLLPYTASKFALVGFSQGLTAELRTKGIRVTTVCPGLMRTGSHLHAEFTGNRQHEYRWFSLGASLPGVSTSARRAARAVIHATVSGRTELIITPQAVLASKLAPLAPASTAWLLSRINASLLPAPVNGISDSPAPGYSVRQQEIQPLTGLGEAASYEFNERGRIASGR</sequence>
<dbReference type="Gene3D" id="3.40.50.720">
    <property type="entry name" value="NAD(P)-binding Rossmann-like Domain"/>
    <property type="match status" value="1"/>
</dbReference>
<dbReference type="AlphaFoldDB" id="A0A2Z5G696"/>
<dbReference type="PANTHER" id="PTHR44196">
    <property type="entry name" value="DEHYDROGENASE/REDUCTASE SDR FAMILY MEMBER 7B"/>
    <property type="match status" value="1"/>
</dbReference>
<gene>
    <name evidence="5" type="ORF">ACPOL_5370</name>
</gene>
<proteinExistence type="inferred from homology"/>
<dbReference type="GO" id="GO:0016020">
    <property type="term" value="C:membrane"/>
    <property type="evidence" value="ECO:0007669"/>
    <property type="project" value="TreeGrafter"/>
</dbReference>
<protein>
    <submittedName>
        <fullName evidence="5">3-oxoacyl-[acyl-carrier protein] reductase</fullName>
    </submittedName>
</protein>
<dbReference type="Pfam" id="PF00106">
    <property type="entry name" value="adh_short"/>
    <property type="match status" value="1"/>
</dbReference>
<dbReference type="PANTHER" id="PTHR44196:SF1">
    <property type="entry name" value="DEHYDROGENASE_REDUCTASE SDR FAMILY MEMBER 7B"/>
    <property type="match status" value="1"/>
</dbReference>
<dbReference type="GO" id="GO:0016491">
    <property type="term" value="F:oxidoreductase activity"/>
    <property type="evidence" value="ECO:0007669"/>
    <property type="project" value="UniProtKB-KW"/>
</dbReference>
<feature type="domain" description="Ketoreductase" evidence="4">
    <location>
        <begin position="28"/>
        <end position="217"/>
    </location>
</feature>
<accession>A0A2Z5G696</accession>
<name>A0A2Z5G696_9BACT</name>
<evidence type="ECO:0000256" key="2">
    <source>
        <dbReference type="ARBA" id="ARBA00023002"/>
    </source>
</evidence>
<dbReference type="SUPFAM" id="SSF51735">
    <property type="entry name" value="NAD(P)-binding Rossmann-fold domains"/>
    <property type="match status" value="1"/>
</dbReference>
<evidence type="ECO:0000256" key="1">
    <source>
        <dbReference type="ARBA" id="ARBA00006484"/>
    </source>
</evidence>
<dbReference type="InterPro" id="IPR002347">
    <property type="entry name" value="SDR_fam"/>
</dbReference>
<dbReference type="SMART" id="SM00822">
    <property type="entry name" value="PKS_KR"/>
    <property type="match status" value="1"/>
</dbReference>
<evidence type="ECO:0000313" key="5">
    <source>
        <dbReference type="EMBL" id="AXC14618.1"/>
    </source>
</evidence>
<keyword evidence="6" id="KW-1185">Reference proteome</keyword>
<evidence type="ECO:0000259" key="4">
    <source>
        <dbReference type="SMART" id="SM00822"/>
    </source>
</evidence>
<keyword evidence="2" id="KW-0560">Oxidoreductase</keyword>
<dbReference type="KEGG" id="abas:ACPOL_5370"/>
<evidence type="ECO:0000313" key="6">
    <source>
        <dbReference type="Proteomes" id="UP000253606"/>
    </source>
</evidence>
<dbReference type="EMBL" id="CP030840">
    <property type="protein sequence ID" value="AXC14618.1"/>
    <property type="molecule type" value="Genomic_DNA"/>
</dbReference>